<dbReference type="GO" id="GO:0005634">
    <property type="term" value="C:nucleus"/>
    <property type="evidence" value="ECO:0007669"/>
    <property type="project" value="TreeGrafter"/>
</dbReference>
<evidence type="ECO:0000256" key="4">
    <source>
        <dbReference type="ARBA" id="ARBA00022723"/>
    </source>
</evidence>
<accession>A0A6P7GGG6</accession>
<keyword evidence="6" id="KW-0413">Isomerase</keyword>
<keyword evidence="4" id="KW-0479">Metal-binding</keyword>
<dbReference type="InParanoid" id="A0A6P7GGG6"/>
<dbReference type="PRINTS" id="PR00509">
    <property type="entry name" value="PGMPMM"/>
</dbReference>
<evidence type="ECO:0000259" key="7">
    <source>
        <dbReference type="Pfam" id="PF02878"/>
    </source>
</evidence>
<reference evidence="10" key="1">
    <citation type="submission" date="2025-08" db="UniProtKB">
        <authorList>
            <consortium name="RefSeq"/>
        </authorList>
    </citation>
    <scope>IDENTIFICATION</scope>
    <source>
        <tissue evidence="10">Whole insect</tissue>
    </source>
</reference>
<dbReference type="InterPro" id="IPR005846">
    <property type="entry name" value="A-D-PHexomutase_a/b/a-III"/>
</dbReference>
<dbReference type="GO" id="GO:0000287">
    <property type="term" value="F:magnesium ion binding"/>
    <property type="evidence" value="ECO:0007669"/>
    <property type="project" value="InterPro"/>
</dbReference>
<protein>
    <submittedName>
        <fullName evidence="10">Phosphoglucomutase-2</fullName>
    </submittedName>
</protein>
<comment type="similarity">
    <text evidence="2">Belongs to the phosphohexose mutase family.</text>
</comment>
<dbReference type="InterPro" id="IPR036900">
    <property type="entry name" value="A-D-PHexomutase_C_sf"/>
</dbReference>
<dbReference type="AlphaFoldDB" id="A0A6P7GGG6"/>
<gene>
    <name evidence="10" type="primary">LOC114336840</name>
</gene>
<evidence type="ECO:0000256" key="5">
    <source>
        <dbReference type="ARBA" id="ARBA00022842"/>
    </source>
</evidence>
<dbReference type="PANTHER" id="PTHR45745:SF1">
    <property type="entry name" value="PHOSPHOGLUCOMUTASE 2B-RELATED"/>
    <property type="match status" value="1"/>
</dbReference>
<evidence type="ECO:0000259" key="8">
    <source>
        <dbReference type="Pfam" id="PF02879"/>
    </source>
</evidence>
<feature type="domain" description="Alpha-D-phosphohexomutase alpha/beta/alpha" evidence="8">
    <location>
        <begin position="233"/>
        <end position="325"/>
    </location>
</feature>
<dbReference type="GO" id="GO:0008973">
    <property type="term" value="F:phosphopentomutase activity"/>
    <property type="evidence" value="ECO:0007669"/>
    <property type="project" value="TreeGrafter"/>
</dbReference>
<dbReference type="InterPro" id="IPR016066">
    <property type="entry name" value="A-D-PHexomutase_CS"/>
</dbReference>
<evidence type="ECO:0000259" key="9">
    <source>
        <dbReference type="Pfam" id="PF02880"/>
    </source>
</evidence>
<dbReference type="Pfam" id="PF02878">
    <property type="entry name" value="PGM_PMM_I"/>
    <property type="match status" value="1"/>
</dbReference>
<sequence>MCDIDTGCAALDQKVAEWLALDKNETTSNAMRTLLHEKKFQEINKILTKRLGFGTAGLRGKMGVGYACMNDLVIIQTAQGFFNYLVKLDEKLLKSNGIVIGYDGRHNSRRWAELTASVFLHAGYPVKLFSTICPTPFIPYAIRQFGCASGVMVTASHNPKEDNGYKVYGSNGAQIVSPVDEHIQNSILQNLQPLESSWDTSIISSSPLISDPRSDVFCRYMNVIDRDNSEECKELNRKMNLTFTYTPMHGVAYEYIKKVFEIVNAKFVVVPEQRDPHPDFPTVKFPNPEEGKSSLDLSFKCADENNSSIILANDPDADRLAMAEKSPKTGEWRIFNGNETGALIGWWMLTTFKKRNPSFPLSKVYMLSSTVSSMILNTMSKKEGFKFVDTLTGFKWLGNKALELEEQGNKVIFAFEEAIGFMCSTEVLDKDGVSAAAQLASMVSYVYSQKKTVADQLNEIYDTYGLHISLNSYYICTEPPIIKEIFTQIRTKRGVNTYPESILNGKYKITSVRDLTTGYDNNQPDNKAVLPVSADTEMITFYFENGLVCTLRTSGTEPKIKYYTELCASPEIRDRSQLTSLLKEMVDAICEEMFQPTKYNLKPQGA</sequence>
<dbReference type="PANTHER" id="PTHR45745">
    <property type="entry name" value="PHOSPHOMANNOMUTASE 45A"/>
    <property type="match status" value="1"/>
</dbReference>
<dbReference type="SUPFAM" id="SSF55957">
    <property type="entry name" value="Phosphoglucomutase, C-terminal domain"/>
    <property type="match status" value="1"/>
</dbReference>
<dbReference type="Gene3D" id="3.40.120.10">
    <property type="entry name" value="Alpha-D-Glucose-1,6-Bisphosphate, subunit A, domain 3"/>
    <property type="match status" value="3"/>
</dbReference>
<feature type="domain" description="Alpha-D-phosphohexomutase alpha/beta/alpha" evidence="7">
    <location>
        <begin position="52"/>
        <end position="190"/>
    </location>
</feature>
<dbReference type="Pfam" id="PF02880">
    <property type="entry name" value="PGM_PMM_III"/>
    <property type="match status" value="1"/>
</dbReference>
<dbReference type="SUPFAM" id="SSF53738">
    <property type="entry name" value="Phosphoglucomutase, first 3 domains"/>
    <property type="match status" value="3"/>
</dbReference>
<proteinExistence type="inferred from homology"/>
<dbReference type="InterPro" id="IPR005841">
    <property type="entry name" value="Alpha-D-phosphohexomutase_SF"/>
</dbReference>
<dbReference type="FunFam" id="3.40.120.10:FF:000017">
    <property type="entry name" value="glucose 1,6-bisphosphate synthase"/>
    <property type="match status" value="1"/>
</dbReference>
<dbReference type="PROSITE" id="PS00710">
    <property type="entry name" value="PGM_PMM"/>
    <property type="match status" value="1"/>
</dbReference>
<dbReference type="Pfam" id="PF02879">
    <property type="entry name" value="PGM_PMM_II"/>
    <property type="match status" value="1"/>
</dbReference>
<keyword evidence="5" id="KW-0460">Magnesium</keyword>
<evidence type="ECO:0000256" key="3">
    <source>
        <dbReference type="ARBA" id="ARBA00022553"/>
    </source>
</evidence>
<keyword evidence="3" id="KW-0597">Phosphoprotein</keyword>
<feature type="domain" description="Alpha-D-phosphohexomutase alpha/beta/alpha" evidence="9">
    <location>
        <begin position="336"/>
        <end position="464"/>
    </location>
</feature>
<dbReference type="InterPro" id="IPR005844">
    <property type="entry name" value="A-D-PHexomutase_a/b/a-I"/>
</dbReference>
<dbReference type="InterPro" id="IPR005845">
    <property type="entry name" value="A-D-PHexomutase_a/b/a-II"/>
</dbReference>
<dbReference type="FunCoup" id="A0A6P7GGG6">
    <property type="interactions" value="564"/>
</dbReference>
<evidence type="ECO:0000313" key="10">
    <source>
        <dbReference type="RefSeq" id="XP_028143025.1"/>
    </source>
</evidence>
<evidence type="ECO:0000256" key="2">
    <source>
        <dbReference type="ARBA" id="ARBA00010231"/>
    </source>
</evidence>
<evidence type="ECO:0000256" key="1">
    <source>
        <dbReference type="ARBA" id="ARBA00001946"/>
    </source>
</evidence>
<dbReference type="GO" id="GO:0005975">
    <property type="term" value="P:carbohydrate metabolic process"/>
    <property type="evidence" value="ECO:0007669"/>
    <property type="project" value="InterPro"/>
</dbReference>
<dbReference type="RefSeq" id="XP_028143025.1">
    <property type="nucleotide sequence ID" value="XM_028287224.1"/>
</dbReference>
<evidence type="ECO:0000256" key="6">
    <source>
        <dbReference type="ARBA" id="ARBA00023235"/>
    </source>
</evidence>
<dbReference type="InterPro" id="IPR016055">
    <property type="entry name" value="A-D-PHexomutase_a/b/a-I/II/III"/>
</dbReference>
<name>A0A6P7GGG6_DIAVI</name>
<organism evidence="10">
    <name type="scientific">Diabrotica virgifera virgifera</name>
    <name type="common">western corn rootworm</name>
    <dbReference type="NCBI Taxonomy" id="50390"/>
    <lineage>
        <taxon>Eukaryota</taxon>
        <taxon>Metazoa</taxon>
        <taxon>Ecdysozoa</taxon>
        <taxon>Arthropoda</taxon>
        <taxon>Hexapoda</taxon>
        <taxon>Insecta</taxon>
        <taxon>Pterygota</taxon>
        <taxon>Neoptera</taxon>
        <taxon>Endopterygota</taxon>
        <taxon>Coleoptera</taxon>
        <taxon>Polyphaga</taxon>
        <taxon>Cucujiformia</taxon>
        <taxon>Chrysomeloidea</taxon>
        <taxon>Chrysomelidae</taxon>
        <taxon>Galerucinae</taxon>
        <taxon>Diabroticina</taxon>
        <taxon>Diabroticites</taxon>
        <taxon>Diabrotica</taxon>
    </lineage>
</organism>
<dbReference type="GO" id="GO:0006166">
    <property type="term" value="P:purine ribonucleoside salvage"/>
    <property type="evidence" value="ECO:0007669"/>
    <property type="project" value="TreeGrafter"/>
</dbReference>
<comment type="cofactor">
    <cofactor evidence="1">
        <name>Mg(2+)</name>
        <dbReference type="ChEBI" id="CHEBI:18420"/>
    </cofactor>
</comment>
<dbReference type="CDD" id="cd05799">
    <property type="entry name" value="PGM2"/>
    <property type="match status" value="1"/>
</dbReference>